<name>S4PUQ7_9NEOP</name>
<sequence length="79" mass="8673">MRQRGFVCADGTVENTAVLDAVLGDSRKKLRECHMAVLDFSKAFDTVSHAALVELLRARGLPGAFCSYIARLYETAHTT</sequence>
<accession>S4PUQ7</accession>
<dbReference type="AlphaFoldDB" id="S4PUQ7"/>
<keyword evidence="1" id="KW-0695">RNA-directed DNA polymerase</keyword>
<proteinExistence type="predicted"/>
<feature type="non-terminal residue" evidence="1">
    <location>
        <position position="79"/>
    </location>
</feature>
<protein>
    <submittedName>
        <fullName evidence="1">Reverse transcriptase</fullName>
    </submittedName>
</protein>
<evidence type="ECO:0000313" key="1">
    <source>
        <dbReference type="EMBL" id="JAA82692.1"/>
    </source>
</evidence>
<dbReference type="GO" id="GO:0003964">
    <property type="term" value="F:RNA-directed DNA polymerase activity"/>
    <property type="evidence" value="ECO:0007669"/>
    <property type="project" value="UniProtKB-KW"/>
</dbReference>
<keyword evidence="1" id="KW-0548">Nucleotidyltransferase</keyword>
<reference evidence="1" key="1">
    <citation type="journal article" date="2013" name="BMC Genomics">
        <title>Unscrambling butterfly oogenesis.</title>
        <authorList>
            <person name="Carter J.M."/>
            <person name="Baker S.C."/>
            <person name="Pink R."/>
            <person name="Carter D.R."/>
            <person name="Collins A."/>
            <person name="Tomlin J."/>
            <person name="Gibbs M."/>
            <person name="Breuker C.J."/>
        </authorList>
    </citation>
    <scope>NUCLEOTIDE SEQUENCE</scope>
    <source>
        <tissue evidence="1">Ovary</tissue>
    </source>
</reference>
<dbReference type="EMBL" id="GAIX01009868">
    <property type="protein sequence ID" value="JAA82692.1"/>
    <property type="molecule type" value="Transcribed_RNA"/>
</dbReference>
<keyword evidence="1" id="KW-0808">Transferase</keyword>
<organism evidence="1">
    <name type="scientific">Pararge aegeria</name>
    <name type="common">speckled wood butterfly</name>
    <dbReference type="NCBI Taxonomy" id="116150"/>
    <lineage>
        <taxon>Eukaryota</taxon>
        <taxon>Metazoa</taxon>
        <taxon>Ecdysozoa</taxon>
        <taxon>Arthropoda</taxon>
        <taxon>Hexapoda</taxon>
        <taxon>Insecta</taxon>
        <taxon>Pterygota</taxon>
        <taxon>Neoptera</taxon>
        <taxon>Endopterygota</taxon>
        <taxon>Lepidoptera</taxon>
        <taxon>Glossata</taxon>
        <taxon>Ditrysia</taxon>
        <taxon>Papilionoidea</taxon>
        <taxon>Nymphalidae</taxon>
        <taxon>Satyrinae</taxon>
        <taxon>Satyrini</taxon>
        <taxon>Parargina</taxon>
        <taxon>Pararge</taxon>
    </lineage>
</organism>
<reference evidence="1" key="2">
    <citation type="submission" date="2013-05" db="EMBL/GenBank/DDBJ databases">
        <authorList>
            <person name="Carter J.-M."/>
            <person name="Baker S.C."/>
            <person name="Pink R."/>
            <person name="Carter D.R.F."/>
            <person name="Collins A."/>
            <person name="Tomlin J."/>
            <person name="Gibbs M."/>
            <person name="Breuker C.J."/>
        </authorList>
    </citation>
    <scope>NUCLEOTIDE SEQUENCE</scope>
    <source>
        <tissue evidence="1">Ovary</tissue>
    </source>
</reference>